<name>A0A9P6IY56_MORAP</name>
<feature type="compositionally biased region" description="Polar residues" evidence="1">
    <location>
        <begin position="129"/>
        <end position="140"/>
    </location>
</feature>
<feature type="region of interest" description="Disordered" evidence="1">
    <location>
        <begin position="284"/>
        <end position="316"/>
    </location>
</feature>
<gene>
    <name evidence="2" type="ORF">BGZ70_000277</name>
</gene>
<reference evidence="2" key="1">
    <citation type="journal article" date="2020" name="Fungal Divers.">
        <title>Resolving the Mortierellaceae phylogeny through synthesis of multi-gene phylogenetics and phylogenomics.</title>
        <authorList>
            <person name="Vandepol N."/>
            <person name="Liber J."/>
            <person name="Desiro A."/>
            <person name="Na H."/>
            <person name="Kennedy M."/>
            <person name="Barry K."/>
            <person name="Grigoriev I.V."/>
            <person name="Miller A.N."/>
            <person name="O'Donnell K."/>
            <person name="Stajich J.E."/>
            <person name="Bonito G."/>
        </authorList>
    </citation>
    <scope>NUCLEOTIDE SEQUENCE</scope>
    <source>
        <strain evidence="2">CK1249</strain>
    </source>
</reference>
<protein>
    <submittedName>
        <fullName evidence="2">Uncharacterized protein</fullName>
    </submittedName>
</protein>
<feature type="compositionally biased region" description="Acidic residues" evidence="1">
    <location>
        <begin position="200"/>
        <end position="221"/>
    </location>
</feature>
<feature type="compositionally biased region" description="Basic and acidic residues" evidence="1">
    <location>
        <begin position="107"/>
        <end position="118"/>
    </location>
</feature>
<dbReference type="Proteomes" id="UP000738359">
    <property type="component" value="Unassembled WGS sequence"/>
</dbReference>
<evidence type="ECO:0000256" key="1">
    <source>
        <dbReference type="SAM" id="MobiDB-lite"/>
    </source>
</evidence>
<sequence length="1216" mass="137374">MALAAPPDTRTVYQSFHDPHDARPVKIPAVRHPATGEYYVIWSDILDCFPGVLRVQHGSYYVPYMRDDSLYRVRPHGIKYHPNVILDIVYAEEQPATQRAGRPSTTRAKDLADSRSTTRSEQQQQQQQSATTKPTNGNSIPLNWALERELARAFTGSSTPSPPVSEFSSLEDDVEEADEHEELVYNDEDVVVDADTDVAADVNADEDADEDEDVVDEPEDGLDNHHQEGNIDTVDQNTDHSEEAEEGENGHVEEADNNESVLDVKESVQDAVMAAPDPEEVELAAPTAADPEEENPKEQQVVPSAATSHGEPQTEQEKAFANLQNVLARVKAEFIDRLPPQSAVALTDDTSSGPVTFMDVLERRGKEILLKRYHWIDAVYPKLFYILPFVDTTPESENEPSDLGKPLTFADFRVHFFCDCGDIKEFNSNVVTHSKWKDMPKGYSIKIEKEDQVIEEFGDYLMAVLEILMYGAYVDGMLQLLAQTDPMLQRGFQLSVKFLESKGITSAKRLMMEKSPQSLEEVAPIPALDSKQLKRFVGSYLHIAQGTRCIGGMHPYLTPDRDVRWVSLTHWVAMSGHEELAEAMDFSNHPASSVCEFDTETGAFRAEIKTRERARDFYRLAEKLKTVCVLRLFLDWTLTLEDEDELCEAVSKFPAPVVKLMVRTDPSPSEGAPGFGIGYSDVILAALANRKIETFAMSQRNEDQRAIYGHDERFTMEHPSLSDSLARFQWDPHTERLELELCVTDLDKAIVVVRYAIRGLHRLSRLKLRIDHWENVEITFIEHGQPGSEIEDKHYDSGNLAPFFESRKCQDKIKYNCQRRRNGSLFFPTKCLTEVTLTYAYARDRIRIRDIIKQNKSLCTLVLWNDPPVDDASQIFETYKSLMANHPTLTKFQVEMKHMRGGVTDFTWTGVSGPPADMSVRLSVTGQDKVVSVFQKYATSLSSLNLESPSVQDVSVLEKALRPKKGPFKLRRLMVTGTVDMQAAALEDLKRIILRSDFEEVLFGGSMEWKADDVKKGLKRPSELLPAIARAAEFLVSINTKVTYISFHGKEAHTFLEDLADSRGPGSCMPRLQELTISGETRQRLVQYRWFLSLILYKSRQGRDAARSKSPPEVVLPLQSLSLSNVEISEFDWNFLLGAIDFNELETLRLEQTNPMTGAVLHRIVEAFSERRNNLTTFVLRAPGLSVYESAMYQQAMLNKAKGARETPLVMINDFM</sequence>
<dbReference type="AlphaFoldDB" id="A0A9P6IY56"/>
<evidence type="ECO:0000313" key="2">
    <source>
        <dbReference type="EMBL" id="KAF9953365.1"/>
    </source>
</evidence>
<dbReference type="OrthoDB" id="2383980at2759"/>
<feature type="region of interest" description="Disordered" evidence="1">
    <location>
        <begin position="154"/>
        <end position="179"/>
    </location>
</feature>
<feature type="region of interest" description="Disordered" evidence="1">
    <location>
        <begin position="95"/>
        <end position="140"/>
    </location>
</feature>
<dbReference type="EMBL" id="JAAAHY010001048">
    <property type="protein sequence ID" value="KAF9953365.1"/>
    <property type="molecule type" value="Genomic_DNA"/>
</dbReference>
<proteinExistence type="predicted"/>
<comment type="caution">
    <text evidence="2">The sequence shown here is derived from an EMBL/GenBank/DDBJ whole genome shotgun (WGS) entry which is preliminary data.</text>
</comment>
<feature type="compositionally biased region" description="Polar residues" evidence="1">
    <location>
        <begin position="301"/>
        <end position="313"/>
    </location>
</feature>
<feature type="region of interest" description="Disordered" evidence="1">
    <location>
        <begin position="200"/>
        <end position="260"/>
    </location>
</feature>
<keyword evidence="3" id="KW-1185">Reference proteome</keyword>
<feature type="compositionally biased region" description="Acidic residues" evidence="1">
    <location>
        <begin position="169"/>
        <end position="179"/>
    </location>
</feature>
<organism evidence="2 3">
    <name type="scientific">Mortierella alpina</name>
    <name type="common">Oleaginous fungus</name>
    <name type="synonym">Mortierella renispora</name>
    <dbReference type="NCBI Taxonomy" id="64518"/>
    <lineage>
        <taxon>Eukaryota</taxon>
        <taxon>Fungi</taxon>
        <taxon>Fungi incertae sedis</taxon>
        <taxon>Mucoromycota</taxon>
        <taxon>Mortierellomycotina</taxon>
        <taxon>Mortierellomycetes</taxon>
        <taxon>Mortierellales</taxon>
        <taxon>Mortierellaceae</taxon>
        <taxon>Mortierella</taxon>
    </lineage>
</organism>
<accession>A0A9P6IY56</accession>
<evidence type="ECO:0000313" key="3">
    <source>
        <dbReference type="Proteomes" id="UP000738359"/>
    </source>
</evidence>